<sequence length="84" mass="9742">CSRPYEELRYYTACEPTCDDPNLLKPCIAVMYYGCYCKMDYMKNFDNLCVTSRNCEIPPPSKLIPQRGQRSSFHVDFFPGVPTI</sequence>
<dbReference type="InterPro" id="IPR036084">
    <property type="entry name" value="Ser_inhib-like_sf"/>
</dbReference>
<keyword evidence="3" id="KW-1185">Reference proteome</keyword>
<dbReference type="OrthoDB" id="5945029at2759"/>
<feature type="non-terminal residue" evidence="2">
    <location>
        <position position="84"/>
    </location>
</feature>
<evidence type="ECO:0000259" key="1">
    <source>
        <dbReference type="Pfam" id="PF01826"/>
    </source>
</evidence>
<evidence type="ECO:0000313" key="3">
    <source>
        <dbReference type="Proteomes" id="UP000801492"/>
    </source>
</evidence>
<dbReference type="Proteomes" id="UP000801492">
    <property type="component" value="Unassembled WGS sequence"/>
</dbReference>
<dbReference type="EMBL" id="VTPC01007419">
    <property type="protein sequence ID" value="KAF2894033.1"/>
    <property type="molecule type" value="Genomic_DNA"/>
</dbReference>
<accession>A0A8K0D047</accession>
<dbReference type="AlphaFoldDB" id="A0A8K0D047"/>
<name>A0A8K0D047_IGNLU</name>
<dbReference type="Gene3D" id="2.10.25.10">
    <property type="entry name" value="Laminin"/>
    <property type="match status" value="1"/>
</dbReference>
<comment type="caution">
    <text evidence="2">The sequence shown here is derived from an EMBL/GenBank/DDBJ whole genome shotgun (WGS) entry which is preliminary data.</text>
</comment>
<protein>
    <recommendedName>
        <fullName evidence="1">TIL domain-containing protein</fullName>
    </recommendedName>
</protein>
<feature type="domain" description="TIL" evidence="1">
    <location>
        <begin position="12"/>
        <end position="55"/>
    </location>
</feature>
<dbReference type="Pfam" id="PF01826">
    <property type="entry name" value="TIL"/>
    <property type="match status" value="1"/>
</dbReference>
<dbReference type="SUPFAM" id="SSF57567">
    <property type="entry name" value="Serine protease inhibitors"/>
    <property type="match status" value="1"/>
</dbReference>
<dbReference type="CDD" id="cd19941">
    <property type="entry name" value="TIL"/>
    <property type="match status" value="1"/>
</dbReference>
<evidence type="ECO:0000313" key="2">
    <source>
        <dbReference type="EMBL" id="KAF2894033.1"/>
    </source>
</evidence>
<reference evidence="2" key="1">
    <citation type="submission" date="2019-08" db="EMBL/GenBank/DDBJ databases">
        <title>The genome of the North American firefly Photinus pyralis.</title>
        <authorList>
            <consortium name="Photinus pyralis genome working group"/>
            <person name="Fallon T.R."/>
            <person name="Sander Lower S.E."/>
            <person name="Weng J.-K."/>
        </authorList>
    </citation>
    <scope>NUCLEOTIDE SEQUENCE</scope>
    <source>
        <strain evidence="2">TRF0915ILg1</strain>
        <tissue evidence="2">Whole body</tissue>
    </source>
</reference>
<organism evidence="2 3">
    <name type="scientific">Ignelater luminosus</name>
    <name type="common">Cucubano</name>
    <name type="synonym">Pyrophorus luminosus</name>
    <dbReference type="NCBI Taxonomy" id="2038154"/>
    <lineage>
        <taxon>Eukaryota</taxon>
        <taxon>Metazoa</taxon>
        <taxon>Ecdysozoa</taxon>
        <taxon>Arthropoda</taxon>
        <taxon>Hexapoda</taxon>
        <taxon>Insecta</taxon>
        <taxon>Pterygota</taxon>
        <taxon>Neoptera</taxon>
        <taxon>Endopterygota</taxon>
        <taxon>Coleoptera</taxon>
        <taxon>Polyphaga</taxon>
        <taxon>Elateriformia</taxon>
        <taxon>Elateroidea</taxon>
        <taxon>Elateridae</taxon>
        <taxon>Agrypninae</taxon>
        <taxon>Pyrophorini</taxon>
        <taxon>Ignelater</taxon>
    </lineage>
</organism>
<dbReference type="InterPro" id="IPR002919">
    <property type="entry name" value="TIL_dom"/>
</dbReference>
<gene>
    <name evidence="2" type="ORF">ILUMI_12142</name>
</gene>
<proteinExistence type="predicted"/>